<evidence type="ECO:0000256" key="4">
    <source>
        <dbReference type="ARBA" id="ARBA00022801"/>
    </source>
</evidence>
<feature type="region of interest" description="Disordered" evidence="8">
    <location>
        <begin position="332"/>
        <end position="359"/>
    </location>
</feature>
<proteinExistence type="inferred from homology"/>
<keyword evidence="3" id="KW-0547">Nucleotide-binding</keyword>
<feature type="domain" description="Helicase ATP-binding" evidence="9">
    <location>
        <begin position="95"/>
        <end position="258"/>
    </location>
</feature>
<dbReference type="SUPFAM" id="SSF52540">
    <property type="entry name" value="P-loop containing nucleoside triphosphate hydrolases"/>
    <property type="match status" value="1"/>
</dbReference>
<evidence type="ECO:0000256" key="2">
    <source>
        <dbReference type="ARBA" id="ARBA00012552"/>
    </source>
</evidence>
<dbReference type="GO" id="GO:0003724">
    <property type="term" value="F:RNA helicase activity"/>
    <property type="evidence" value="ECO:0007669"/>
    <property type="project" value="UniProtKB-EC"/>
</dbReference>
<comment type="catalytic activity">
    <reaction evidence="7">
        <text>ATP + H2O = ADP + phosphate + H(+)</text>
        <dbReference type="Rhea" id="RHEA:13065"/>
        <dbReference type="ChEBI" id="CHEBI:15377"/>
        <dbReference type="ChEBI" id="CHEBI:15378"/>
        <dbReference type="ChEBI" id="CHEBI:30616"/>
        <dbReference type="ChEBI" id="CHEBI:43474"/>
        <dbReference type="ChEBI" id="CHEBI:456216"/>
        <dbReference type="EC" id="3.6.4.13"/>
    </reaction>
</comment>
<dbReference type="Pfam" id="PF00270">
    <property type="entry name" value="DEAD"/>
    <property type="match status" value="1"/>
</dbReference>
<dbReference type="PROSITE" id="PS51194">
    <property type="entry name" value="HELICASE_CTER"/>
    <property type="match status" value="1"/>
</dbReference>
<dbReference type="SMART" id="SM00490">
    <property type="entry name" value="HELICc"/>
    <property type="match status" value="1"/>
</dbReference>
<dbReference type="PROSITE" id="PS51192">
    <property type="entry name" value="HELICASE_ATP_BIND_1"/>
    <property type="match status" value="1"/>
</dbReference>
<dbReference type="PROSITE" id="PS00690">
    <property type="entry name" value="DEAH_ATP_HELICASE"/>
    <property type="match status" value="1"/>
</dbReference>
<dbReference type="CDD" id="cd18791">
    <property type="entry name" value="SF2_C_RHA"/>
    <property type="match status" value="1"/>
</dbReference>
<dbReference type="Gene3D" id="1.20.120.1080">
    <property type="match status" value="1"/>
</dbReference>
<dbReference type="AlphaFoldDB" id="A0AA39HTN2"/>
<dbReference type="PANTHER" id="PTHR18934:SF255">
    <property type="entry name" value="PUTATIVE-RELATED"/>
    <property type="match status" value="1"/>
</dbReference>
<feature type="domain" description="Helicase C-terminal" evidence="10">
    <location>
        <begin position="287"/>
        <end position="501"/>
    </location>
</feature>
<dbReference type="Gene3D" id="3.40.50.300">
    <property type="entry name" value="P-loop containing nucleotide triphosphate hydrolases"/>
    <property type="match status" value="2"/>
</dbReference>
<evidence type="ECO:0000256" key="6">
    <source>
        <dbReference type="ARBA" id="ARBA00022840"/>
    </source>
</evidence>
<dbReference type="Proteomes" id="UP001175271">
    <property type="component" value="Unassembled WGS sequence"/>
</dbReference>
<reference evidence="11" key="1">
    <citation type="submission" date="2023-06" db="EMBL/GenBank/DDBJ databases">
        <title>Genomic analysis of the entomopathogenic nematode Steinernema hermaphroditum.</title>
        <authorList>
            <person name="Schwarz E.M."/>
            <person name="Heppert J.K."/>
            <person name="Baniya A."/>
            <person name="Schwartz H.T."/>
            <person name="Tan C.-H."/>
            <person name="Antoshechkin I."/>
            <person name="Sternberg P.W."/>
            <person name="Goodrich-Blair H."/>
            <person name="Dillman A.R."/>
        </authorList>
    </citation>
    <scope>NUCLEOTIDE SEQUENCE</scope>
    <source>
        <strain evidence="11">PS9179</strain>
        <tissue evidence="11">Whole animal</tissue>
    </source>
</reference>
<keyword evidence="6" id="KW-0067">ATP-binding</keyword>
<protein>
    <recommendedName>
        <fullName evidence="2">RNA helicase</fullName>
        <ecNumber evidence="2">3.6.4.13</ecNumber>
    </recommendedName>
</protein>
<dbReference type="GO" id="GO:0016787">
    <property type="term" value="F:hydrolase activity"/>
    <property type="evidence" value="ECO:0007669"/>
    <property type="project" value="UniProtKB-KW"/>
</dbReference>
<dbReference type="InterPro" id="IPR007502">
    <property type="entry name" value="Helicase-assoc_dom"/>
</dbReference>
<keyword evidence="4" id="KW-0378">Hydrolase</keyword>
<dbReference type="GO" id="GO:0003723">
    <property type="term" value="F:RNA binding"/>
    <property type="evidence" value="ECO:0007669"/>
    <property type="project" value="TreeGrafter"/>
</dbReference>
<evidence type="ECO:0000259" key="9">
    <source>
        <dbReference type="PROSITE" id="PS51192"/>
    </source>
</evidence>
<evidence type="ECO:0000256" key="1">
    <source>
        <dbReference type="ARBA" id="ARBA00008792"/>
    </source>
</evidence>
<dbReference type="InterPro" id="IPR014001">
    <property type="entry name" value="Helicase_ATP-bd"/>
</dbReference>
<dbReference type="InterPro" id="IPR001650">
    <property type="entry name" value="Helicase_C-like"/>
</dbReference>
<evidence type="ECO:0000256" key="5">
    <source>
        <dbReference type="ARBA" id="ARBA00022806"/>
    </source>
</evidence>
<dbReference type="InterPro" id="IPR011545">
    <property type="entry name" value="DEAD/DEAH_box_helicase_dom"/>
</dbReference>
<sequence length="808" mass="92411">MPPEPEEISKAFEQLTVNGRDGAGPSGLQPSGDSAKKKNFLKNKKKYERRKLKKKKAREDRFVAEEIRRLHNYQTGNIVEQRKALPITAYRQRILREIRAHQVVVVKGETGSGKSTQLPQFILEEGLHGGKMIVCTQPRRIAARVLSERVAEEKKCQVGNQVGYRIRFDHRCSDKTKILYATEGMILREMCYDFQLSKYSFVILDEAHERSLPMEELLCQMKYLLSVRKDLKVIVCSATMDSERFAAFFNTTSILEIPGRSFKVDVFYDQYSNYKPNEDRTEGIVKKITDIVRSNEPGDILVFESGEDNIENVCAALNKNYLRVRKRAYNRIDEDESEESSEDESTEGSEEEEKEEDSLQELLEFATGTIIPIPLFGRMPQRLQNLAFIPAPSGYRKVVIATNIAETSLTIDGIRFVIDSGFVKQMYEKTGLNSTGFKELREVRISKAEAEQRRGRAGRTAPGKCFRLYSEHMFKKMDEMTKPAYLLTNLNSFFLNLSRHKFFPKIEFIEPPKKKRVVVTLVDLFHHGAIDNKGSITAKGNTLLEFPLSVEHADLIYTAVKPEYKCAQEMVAAIALLNAPPIFIAGGDKHFLASRMKEYGGQGDFVFYAILFLKFMYCKRDKMEWCLQRKIDFDAMNTALRIYNQLSWIVTTRLNANMSSCGTRYERMIKAFLQVNYRNVAVMDNRVKSVDRYCALLPILVDADGQKKVSALRLSYSSVVKRESRLVVFDKLAYHKTGKNYAIEQALSVEEEWIKMASRSQYTIVKEGNDGEEEGGRAKKLSYSKTAGCALAEKGIEMFVTSTFPQYQ</sequence>
<gene>
    <name evidence="11" type="ORF">QR680_005875</name>
</gene>
<name>A0AA39HTN2_9BILA</name>
<evidence type="ECO:0000256" key="7">
    <source>
        <dbReference type="ARBA" id="ARBA00047984"/>
    </source>
</evidence>
<evidence type="ECO:0000313" key="11">
    <source>
        <dbReference type="EMBL" id="KAK0411846.1"/>
    </source>
</evidence>
<dbReference type="EMBL" id="JAUCMV010000003">
    <property type="protein sequence ID" value="KAK0411846.1"/>
    <property type="molecule type" value="Genomic_DNA"/>
</dbReference>
<comment type="caution">
    <text evidence="11">The sequence shown here is derived from an EMBL/GenBank/DDBJ whole genome shotgun (WGS) entry which is preliminary data.</text>
</comment>
<evidence type="ECO:0000256" key="3">
    <source>
        <dbReference type="ARBA" id="ARBA00022741"/>
    </source>
</evidence>
<dbReference type="GO" id="GO:0005524">
    <property type="term" value="F:ATP binding"/>
    <property type="evidence" value="ECO:0007669"/>
    <property type="project" value="UniProtKB-KW"/>
</dbReference>
<dbReference type="InterPro" id="IPR002464">
    <property type="entry name" value="DNA/RNA_helicase_DEAH_CS"/>
</dbReference>
<organism evidence="11 12">
    <name type="scientific">Steinernema hermaphroditum</name>
    <dbReference type="NCBI Taxonomy" id="289476"/>
    <lineage>
        <taxon>Eukaryota</taxon>
        <taxon>Metazoa</taxon>
        <taxon>Ecdysozoa</taxon>
        <taxon>Nematoda</taxon>
        <taxon>Chromadorea</taxon>
        <taxon>Rhabditida</taxon>
        <taxon>Tylenchina</taxon>
        <taxon>Panagrolaimomorpha</taxon>
        <taxon>Strongyloidoidea</taxon>
        <taxon>Steinernematidae</taxon>
        <taxon>Steinernema</taxon>
    </lineage>
</organism>
<evidence type="ECO:0000256" key="8">
    <source>
        <dbReference type="SAM" id="MobiDB-lite"/>
    </source>
</evidence>
<dbReference type="SMART" id="SM00487">
    <property type="entry name" value="DEXDc"/>
    <property type="match status" value="1"/>
</dbReference>
<feature type="region of interest" description="Disordered" evidence="8">
    <location>
        <begin position="17"/>
        <end position="53"/>
    </location>
</feature>
<evidence type="ECO:0000313" key="12">
    <source>
        <dbReference type="Proteomes" id="UP001175271"/>
    </source>
</evidence>
<dbReference type="EC" id="3.6.4.13" evidence="2"/>
<keyword evidence="5" id="KW-0347">Helicase</keyword>
<dbReference type="PANTHER" id="PTHR18934">
    <property type="entry name" value="ATP-DEPENDENT RNA HELICASE"/>
    <property type="match status" value="1"/>
</dbReference>
<keyword evidence="12" id="KW-1185">Reference proteome</keyword>
<dbReference type="InterPro" id="IPR027417">
    <property type="entry name" value="P-loop_NTPase"/>
</dbReference>
<dbReference type="Pfam" id="PF00271">
    <property type="entry name" value="Helicase_C"/>
    <property type="match status" value="1"/>
</dbReference>
<accession>A0AA39HTN2</accession>
<comment type="similarity">
    <text evidence="1">Belongs to the DEAD box helicase family. DEAH subfamily.</text>
</comment>
<feature type="compositionally biased region" description="Acidic residues" evidence="8">
    <location>
        <begin position="333"/>
        <end position="359"/>
    </location>
</feature>
<dbReference type="CDD" id="cd17917">
    <property type="entry name" value="DEXHc_RHA-like"/>
    <property type="match status" value="1"/>
</dbReference>
<evidence type="ECO:0000259" key="10">
    <source>
        <dbReference type="PROSITE" id="PS51194"/>
    </source>
</evidence>
<dbReference type="SMART" id="SM00847">
    <property type="entry name" value="HA2"/>
    <property type="match status" value="1"/>
</dbReference>
<feature type="compositionally biased region" description="Basic residues" evidence="8">
    <location>
        <begin position="37"/>
        <end position="53"/>
    </location>
</feature>
<dbReference type="FunFam" id="3.40.50.300:FF:000578">
    <property type="entry name" value="probable ATP-dependent RNA helicase DHX35"/>
    <property type="match status" value="1"/>
</dbReference>